<dbReference type="STRING" id="252740.A0A423VIE8"/>
<evidence type="ECO:0000256" key="1">
    <source>
        <dbReference type="SAM" id="MobiDB-lite"/>
    </source>
</evidence>
<accession>A0A423VIE8</accession>
<reference evidence="2 3" key="1">
    <citation type="submission" date="2015-09" db="EMBL/GenBank/DDBJ databases">
        <title>Host preference determinants of Valsa canker pathogens revealed by comparative genomics.</title>
        <authorList>
            <person name="Yin Z."/>
            <person name="Huang L."/>
        </authorList>
    </citation>
    <scope>NUCLEOTIDE SEQUENCE [LARGE SCALE GENOMIC DNA]</scope>
    <source>
        <strain evidence="2 3">YSFL</strain>
    </source>
</reference>
<name>A0A423VIE8_CYTCH</name>
<dbReference type="AlphaFoldDB" id="A0A423VIE8"/>
<feature type="compositionally biased region" description="Acidic residues" evidence="1">
    <location>
        <begin position="25"/>
        <end position="41"/>
    </location>
</feature>
<dbReference type="PANTHER" id="PTHR42085:SF1">
    <property type="entry name" value="F-BOX DOMAIN-CONTAINING PROTEIN"/>
    <property type="match status" value="1"/>
</dbReference>
<gene>
    <name evidence="2" type="ORF">VSDG_08272</name>
</gene>
<evidence type="ECO:0000313" key="2">
    <source>
        <dbReference type="EMBL" id="ROV90735.1"/>
    </source>
</evidence>
<organism evidence="2 3">
    <name type="scientific">Cytospora chrysosperma</name>
    <name type="common">Cytospora canker fungus</name>
    <name type="synonym">Sphaeria chrysosperma</name>
    <dbReference type="NCBI Taxonomy" id="252740"/>
    <lineage>
        <taxon>Eukaryota</taxon>
        <taxon>Fungi</taxon>
        <taxon>Dikarya</taxon>
        <taxon>Ascomycota</taxon>
        <taxon>Pezizomycotina</taxon>
        <taxon>Sordariomycetes</taxon>
        <taxon>Sordariomycetidae</taxon>
        <taxon>Diaporthales</taxon>
        <taxon>Cytosporaceae</taxon>
        <taxon>Cytospora</taxon>
    </lineage>
</organism>
<sequence length="366" mass="42317">MATNPTASRYPKRRRTVVNYHVEIDIDSNEDEAEVSEELGEDVTTPPSNAATSAKDESDHEDDESEAEDATYGSRRSKKRALKKRLKTPKANKTPKRAPKFKPFRLMNLPAELRMKIYEEALVDPHGVYIRTYDDKYEKIAVHVSPRFIDGTSYLDRKGYVKGVWKDIKMTDLPTKKFKISPNLLATCKRVHNEAVSLLWKQPFIFADVHGLLSFLLPMSPTTIARLEDITILKHGWVMGRNTPAFVLLRDAVNLQNLRFDCVIRNAREYRYGTMNPTVLGEKLADRLFKDCHPFIKAFVKHRGADALIKVLKFDKEEFKHRYWNLAHTQNTDDWTEEKEQKALEAMVSQITTIMNRKTTPKFMRG</sequence>
<dbReference type="OrthoDB" id="5397846at2759"/>
<dbReference type="EMBL" id="LJZO01000048">
    <property type="protein sequence ID" value="ROV90735.1"/>
    <property type="molecule type" value="Genomic_DNA"/>
</dbReference>
<feature type="compositionally biased region" description="Basic residues" evidence="1">
    <location>
        <begin position="75"/>
        <end position="99"/>
    </location>
</feature>
<dbReference type="Proteomes" id="UP000284375">
    <property type="component" value="Unassembled WGS sequence"/>
</dbReference>
<dbReference type="InterPro" id="IPR038883">
    <property type="entry name" value="AN11006-like"/>
</dbReference>
<dbReference type="PANTHER" id="PTHR42085">
    <property type="entry name" value="F-BOX DOMAIN-CONTAINING PROTEIN"/>
    <property type="match status" value="1"/>
</dbReference>
<keyword evidence="3" id="KW-1185">Reference proteome</keyword>
<evidence type="ECO:0000313" key="3">
    <source>
        <dbReference type="Proteomes" id="UP000284375"/>
    </source>
</evidence>
<protein>
    <submittedName>
        <fullName evidence="2">Uncharacterized protein</fullName>
    </submittedName>
</protein>
<feature type="region of interest" description="Disordered" evidence="1">
    <location>
        <begin position="23"/>
        <end position="99"/>
    </location>
</feature>
<feature type="compositionally biased region" description="Acidic residues" evidence="1">
    <location>
        <begin position="59"/>
        <end position="69"/>
    </location>
</feature>
<proteinExistence type="predicted"/>
<comment type="caution">
    <text evidence="2">The sequence shown here is derived from an EMBL/GenBank/DDBJ whole genome shotgun (WGS) entry which is preliminary data.</text>
</comment>